<name>A0A450YIZ5_9GAMM</name>
<gene>
    <name evidence="3" type="ORF">BECKSD772D_GA0070982_101636</name>
    <name evidence="2" type="ORF">BECKSD772E_GA0070983_101239</name>
    <name evidence="1" type="ORF">BECKSD772F_GA0070984_101240</name>
</gene>
<protein>
    <submittedName>
        <fullName evidence="2">Uncharacterized protein</fullName>
    </submittedName>
</protein>
<dbReference type="EMBL" id="CAADFR010000012">
    <property type="protein sequence ID" value="VFK37231.1"/>
    <property type="molecule type" value="Genomic_DNA"/>
</dbReference>
<organism evidence="2">
    <name type="scientific">Candidatus Kentrum sp. SD</name>
    <dbReference type="NCBI Taxonomy" id="2126332"/>
    <lineage>
        <taxon>Bacteria</taxon>
        <taxon>Pseudomonadati</taxon>
        <taxon>Pseudomonadota</taxon>
        <taxon>Gammaproteobacteria</taxon>
        <taxon>Candidatus Kentrum</taxon>
    </lineage>
</organism>
<dbReference type="EMBL" id="CAADFU010000012">
    <property type="protein sequence ID" value="VFK41532.1"/>
    <property type="molecule type" value="Genomic_DNA"/>
</dbReference>
<dbReference type="EMBL" id="CAADHB010000016">
    <property type="protein sequence ID" value="VFK78513.1"/>
    <property type="molecule type" value="Genomic_DNA"/>
</dbReference>
<proteinExistence type="predicted"/>
<reference evidence="2" key="1">
    <citation type="submission" date="2019-02" db="EMBL/GenBank/DDBJ databases">
        <authorList>
            <person name="Gruber-Vodicka R. H."/>
            <person name="Seah K. B. B."/>
        </authorList>
    </citation>
    <scope>NUCLEOTIDE SEQUENCE</scope>
    <source>
        <strain evidence="3">BECK_S127</strain>
        <strain evidence="2">BECK_S1320</strain>
        <strain evidence="1">BECK_S1321</strain>
    </source>
</reference>
<accession>A0A450YIZ5</accession>
<dbReference type="AlphaFoldDB" id="A0A450YIZ5"/>
<evidence type="ECO:0000313" key="2">
    <source>
        <dbReference type="EMBL" id="VFK41532.1"/>
    </source>
</evidence>
<evidence type="ECO:0000313" key="3">
    <source>
        <dbReference type="EMBL" id="VFK78513.1"/>
    </source>
</evidence>
<evidence type="ECO:0000313" key="1">
    <source>
        <dbReference type="EMBL" id="VFK37231.1"/>
    </source>
</evidence>
<sequence>MFRKNKNPEKTDTRARNTPFGSYCYALTDKEHSRIAKRSDLCSYLARYGFCKPKINFELFP</sequence>